<evidence type="ECO:0000256" key="1">
    <source>
        <dbReference type="ARBA" id="ARBA00004651"/>
    </source>
</evidence>
<gene>
    <name evidence="12" type="ORF">pdam_00004339</name>
</gene>
<comment type="similarity">
    <text evidence="9">Belongs to the G-protein coupled receptor 1 family.</text>
</comment>
<feature type="transmembrane region" description="Helical" evidence="10">
    <location>
        <begin position="125"/>
        <end position="150"/>
    </location>
</feature>
<dbReference type="GO" id="GO:0004930">
    <property type="term" value="F:G protein-coupled receptor activity"/>
    <property type="evidence" value="ECO:0007669"/>
    <property type="project" value="UniProtKB-KW"/>
</dbReference>
<evidence type="ECO:0000256" key="8">
    <source>
        <dbReference type="ARBA" id="ARBA00023224"/>
    </source>
</evidence>
<feature type="domain" description="G-protein coupled receptors family 1 profile" evidence="11">
    <location>
        <begin position="30"/>
        <end position="222"/>
    </location>
</feature>
<evidence type="ECO:0000256" key="2">
    <source>
        <dbReference type="ARBA" id="ARBA00022475"/>
    </source>
</evidence>
<dbReference type="Pfam" id="PF00001">
    <property type="entry name" value="7tm_1"/>
    <property type="match status" value="1"/>
</dbReference>
<dbReference type="PROSITE" id="PS50262">
    <property type="entry name" value="G_PROTEIN_RECEP_F1_2"/>
    <property type="match status" value="1"/>
</dbReference>
<feature type="transmembrane region" description="Helical" evidence="10">
    <location>
        <begin position="20"/>
        <end position="39"/>
    </location>
</feature>
<dbReference type="GO" id="GO:0005886">
    <property type="term" value="C:plasma membrane"/>
    <property type="evidence" value="ECO:0007669"/>
    <property type="project" value="UniProtKB-SubCell"/>
</dbReference>
<dbReference type="InterPro" id="IPR000276">
    <property type="entry name" value="GPCR_Rhodpsn"/>
</dbReference>
<keyword evidence="13" id="KW-1185">Reference proteome</keyword>
<dbReference type="PRINTS" id="PR00237">
    <property type="entry name" value="GPCRRHODOPSN"/>
</dbReference>
<dbReference type="PROSITE" id="PS00237">
    <property type="entry name" value="G_PROTEIN_RECEP_F1_1"/>
    <property type="match status" value="1"/>
</dbReference>
<keyword evidence="5 9" id="KW-0297">G-protein coupled receptor</keyword>
<sequence>MEQIEDSRSFAEVVVHTVLISQAMVLSLLGNSLFCLAFYRNRRLRTITNIYLLSLAMADLTVATFVFPSVLLASDGPSVTASVNLLTTFWAEFSLLILAITAINRYFCVVKPQRYASLFTRKNSIISISSVWILLCIFYVVFHDVVYIIYKWQPEDLYCRGTYGWWRFHKMFQVAFACLNFGSTSMVFFAYGKILLLVRRHNNAVLPSLQGSRNFQGTFRVH</sequence>
<dbReference type="CDD" id="cd00637">
    <property type="entry name" value="7tm_classA_rhodopsin-like"/>
    <property type="match status" value="1"/>
</dbReference>
<proteinExistence type="inferred from homology"/>
<organism evidence="12 13">
    <name type="scientific">Pocillopora damicornis</name>
    <name type="common">Cauliflower coral</name>
    <name type="synonym">Millepora damicornis</name>
    <dbReference type="NCBI Taxonomy" id="46731"/>
    <lineage>
        <taxon>Eukaryota</taxon>
        <taxon>Metazoa</taxon>
        <taxon>Cnidaria</taxon>
        <taxon>Anthozoa</taxon>
        <taxon>Hexacorallia</taxon>
        <taxon>Scleractinia</taxon>
        <taxon>Astrocoeniina</taxon>
        <taxon>Pocilloporidae</taxon>
        <taxon>Pocillopora</taxon>
    </lineage>
</organism>
<accession>A0A3M6T8G4</accession>
<evidence type="ECO:0000256" key="6">
    <source>
        <dbReference type="ARBA" id="ARBA00023136"/>
    </source>
</evidence>
<feature type="transmembrane region" description="Helical" evidence="10">
    <location>
        <begin position="85"/>
        <end position="104"/>
    </location>
</feature>
<dbReference type="Proteomes" id="UP000275408">
    <property type="component" value="Unassembled WGS sequence"/>
</dbReference>
<evidence type="ECO:0000256" key="3">
    <source>
        <dbReference type="ARBA" id="ARBA00022692"/>
    </source>
</evidence>
<keyword evidence="3 9" id="KW-0812">Transmembrane</keyword>
<dbReference type="EMBL" id="RCHS01004089">
    <property type="protein sequence ID" value="RMX37696.1"/>
    <property type="molecule type" value="Genomic_DNA"/>
</dbReference>
<dbReference type="STRING" id="46731.A0A3M6T8G4"/>
<evidence type="ECO:0000256" key="4">
    <source>
        <dbReference type="ARBA" id="ARBA00022989"/>
    </source>
</evidence>
<dbReference type="PANTHER" id="PTHR24248">
    <property type="entry name" value="ADRENERGIC RECEPTOR-RELATED G-PROTEIN COUPLED RECEPTOR"/>
    <property type="match status" value="1"/>
</dbReference>
<keyword evidence="4 10" id="KW-1133">Transmembrane helix</keyword>
<dbReference type="InterPro" id="IPR017452">
    <property type="entry name" value="GPCR_Rhodpsn_7TM"/>
</dbReference>
<evidence type="ECO:0000256" key="5">
    <source>
        <dbReference type="ARBA" id="ARBA00023040"/>
    </source>
</evidence>
<feature type="transmembrane region" description="Helical" evidence="10">
    <location>
        <begin position="170"/>
        <end position="191"/>
    </location>
</feature>
<evidence type="ECO:0000259" key="11">
    <source>
        <dbReference type="PROSITE" id="PS50262"/>
    </source>
</evidence>
<evidence type="ECO:0000313" key="12">
    <source>
        <dbReference type="EMBL" id="RMX37696.1"/>
    </source>
</evidence>
<keyword evidence="7 9" id="KW-0675">Receptor</keyword>
<keyword evidence="2" id="KW-1003">Cell membrane</keyword>
<comment type="caution">
    <text evidence="12">The sequence shown here is derived from an EMBL/GenBank/DDBJ whole genome shotgun (WGS) entry which is preliminary data.</text>
</comment>
<feature type="transmembrane region" description="Helical" evidence="10">
    <location>
        <begin position="51"/>
        <end position="73"/>
    </location>
</feature>
<dbReference type="SUPFAM" id="SSF81321">
    <property type="entry name" value="Family A G protein-coupled receptor-like"/>
    <property type="match status" value="1"/>
</dbReference>
<keyword evidence="8 9" id="KW-0807">Transducer</keyword>
<evidence type="ECO:0000256" key="9">
    <source>
        <dbReference type="RuleBase" id="RU000688"/>
    </source>
</evidence>
<evidence type="ECO:0000256" key="10">
    <source>
        <dbReference type="SAM" id="Phobius"/>
    </source>
</evidence>
<evidence type="ECO:0000313" key="13">
    <source>
        <dbReference type="Proteomes" id="UP000275408"/>
    </source>
</evidence>
<protein>
    <recommendedName>
        <fullName evidence="11">G-protein coupled receptors family 1 profile domain-containing protein</fullName>
    </recommendedName>
</protein>
<reference evidence="12 13" key="1">
    <citation type="journal article" date="2018" name="Sci. Rep.">
        <title>Comparative analysis of the Pocillopora damicornis genome highlights role of immune system in coral evolution.</title>
        <authorList>
            <person name="Cunning R."/>
            <person name="Bay R.A."/>
            <person name="Gillette P."/>
            <person name="Baker A.C."/>
            <person name="Traylor-Knowles N."/>
        </authorList>
    </citation>
    <scope>NUCLEOTIDE SEQUENCE [LARGE SCALE GENOMIC DNA]</scope>
    <source>
        <strain evidence="12">RSMAS</strain>
        <tissue evidence="12">Whole animal</tissue>
    </source>
</reference>
<keyword evidence="6 10" id="KW-0472">Membrane</keyword>
<comment type="subcellular location">
    <subcellularLocation>
        <location evidence="1">Cell membrane</location>
        <topology evidence="1">Multi-pass membrane protein</topology>
    </subcellularLocation>
</comment>
<evidence type="ECO:0000256" key="7">
    <source>
        <dbReference type="ARBA" id="ARBA00023170"/>
    </source>
</evidence>
<dbReference type="OrthoDB" id="10044919at2759"/>
<name>A0A3M6T8G4_POCDA</name>
<dbReference type="Gene3D" id="1.20.1070.10">
    <property type="entry name" value="Rhodopsin 7-helix transmembrane proteins"/>
    <property type="match status" value="1"/>
</dbReference>
<dbReference type="AlphaFoldDB" id="A0A3M6T8G4"/>